<dbReference type="KEGG" id="rlc:K227x_17660"/>
<name>A0A517N8B6_9BACT</name>
<reference evidence="1 2" key="1">
    <citation type="submission" date="2019-02" db="EMBL/GenBank/DDBJ databases">
        <title>Deep-cultivation of Planctomycetes and their phenomic and genomic characterization uncovers novel biology.</title>
        <authorList>
            <person name="Wiegand S."/>
            <person name="Jogler M."/>
            <person name="Boedeker C."/>
            <person name="Pinto D."/>
            <person name="Vollmers J."/>
            <person name="Rivas-Marin E."/>
            <person name="Kohn T."/>
            <person name="Peeters S.H."/>
            <person name="Heuer A."/>
            <person name="Rast P."/>
            <person name="Oberbeckmann S."/>
            <person name="Bunk B."/>
            <person name="Jeske O."/>
            <person name="Meyerdierks A."/>
            <person name="Storesund J.E."/>
            <person name="Kallscheuer N."/>
            <person name="Luecker S."/>
            <person name="Lage O.M."/>
            <person name="Pohl T."/>
            <person name="Merkel B.J."/>
            <person name="Hornburger P."/>
            <person name="Mueller R.-W."/>
            <person name="Bruemmer F."/>
            <person name="Labrenz M."/>
            <person name="Spormann A.M."/>
            <person name="Op den Camp H."/>
            <person name="Overmann J."/>
            <person name="Amann R."/>
            <person name="Jetten M.S.M."/>
            <person name="Mascher T."/>
            <person name="Medema M.H."/>
            <person name="Devos D.P."/>
            <person name="Kaster A.-K."/>
            <person name="Ovreas L."/>
            <person name="Rohde M."/>
            <person name="Galperin M.Y."/>
            <person name="Jogler C."/>
        </authorList>
    </citation>
    <scope>NUCLEOTIDE SEQUENCE [LARGE SCALE GENOMIC DNA]</scope>
    <source>
        <strain evidence="1 2">K22_7</strain>
    </source>
</reference>
<keyword evidence="2" id="KW-1185">Reference proteome</keyword>
<dbReference type="Proteomes" id="UP000318538">
    <property type="component" value="Chromosome"/>
</dbReference>
<dbReference type="AlphaFoldDB" id="A0A517N8B6"/>
<protein>
    <submittedName>
        <fullName evidence="1">Uncharacterized protein</fullName>
    </submittedName>
</protein>
<sequence>MISMGGLFLWDVGEPPSPIRYPSRRSIRFGHPAARACRPSVSVDLRRSVVSCPCRDRGRACRIRVAALLGPAYFTASLGGWPAGAARQRKKPSVMITDGSFEMLFFAVGPNRWRASGR</sequence>
<organism evidence="1 2">
    <name type="scientific">Rubripirellula lacrimiformis</name>
    <dbReference type="NCBI Taxonomy" id="1930273"/>
    <lineage>
        <taxon>Bacteria</taxon>
        <taxon>Pseudomonadati</taxon>
        <taxon>Planctomycetota</taxon>
        <taxon>Planctomycetia</taxon>
        <taxon>Pirellulales</taxon>
        <taxon>Pirellulaceae</taxon>
        <taxon>Rubripirellula</taxon>
    </lineage>
</organism>
<evidence type="ECO:0000313" key="2">
    <source>
        <dbReference type="Proteomes" id="UP000318538"/>
    </source>
</evidence>
<dbReference type="EMBL" id="CP036525">
    <property type="protein sequence ID" value="QDT03384.1"/>
    <property type="molecule type" value="Genomic_DNA"/>
</dbReference>
<gene>
    <name evidence="1" type="ORF">K227x_17660</name>
</gene>
<proteinExistence type="predicted"/>
<accession>A0A517N8B6</accession>
<evidence type="ECO:0000313" key="1">
    <source>
        <dbReference type="EMBL" id="QDT03384.1"/>
    </source>
</evidence>